<dbReference type="AlphaFoldDB" id="A0AAV1UIL4"/>
<evidence type="ECO:0008006" key="3">
    <source>
        <dbReference type="Google" id="ProtNLM"/>
    </source>
</evidence>
<organism evidence="1 2">
    <name type="scientific">Peronospora matthiolae</name>
    <dbReference type="NCBI Taxonomy" id="2874970"/>
    <lineage>
        <taxon>Eukaryota</taxon>
        <taxon>Sar</taxon>
        <taxon>Stramenopiles</taxon>
        <taxon>Oomycota</taxon>
        <taxon>Peronosporomycetes</taxon>
        <taxon>Peronosporales</taxon>
        <taxon>Peronosporaceae</taxon>
        <taxon>Peronospora</taxon>
    </lineage>
</organism>
<evidence type="ECO:0000313" key="2">
    <source>
        <dbReference type="Proteomes" id="UP001162060"/>
    </source>
</evidence>
<evidence type="ECO:0000313" key="1">
    <source>
        <dbReference type="EMBL" id="CAK7933518.1"/>
    </source>
</evidence>
<proteinExistence type="predicted"/>
<dbReference type="Proteomes" id="UP001162060">
    <property type="component" value="Unassembled WGS sequence"/>
</dbReference>
<reference evidence="1" key="1">
    <citation type="submission" date="2024-01" db="EMBL/GenBank/DDBJ databases">
        <authorList>
            <person name="Webb A."/>
        </authorList>
    </citation>
    <scope>NUCLEOTIDE SEQUENCE</scope>
    <source>
        <strain evidence="1">Pm1</strain>
    </source>
</reference>
<name>A0AAV1UIL4_9STRA</name>
<comment type="caution">
    <text evidence="1">The sequence shown here is derived from an EMBL/GenBank/DDBJ whole genome shotgun (WGS) entry which is preliminary data.</text>
</comment>
<accession>A0AAV1UIL4</accession>
<dbReference type="EMBL" id="CAKLBY020000195">
    <property type="protein sequence ID" value="CAK7933518.1"/>
    <property type="molecule type" value="Genomic_DNA"/>
</dbReference>
<sequence>MRKLCYVLTAFCTCPAEHAESLIGNTSITPDANKNASDPHRLGHTYALVADTNVSLLQTLADSKDLAVHGVNRKGHENEERWIWKFLHWIPWKYTRDSWLEQYVKILQAGNHDPVKAFRYIGVRHTEDPRSIQTWLTVVRSYEVEHPEFDAAARLSILTSRMGNEGALKRLLPIANYELGNSFKRDTIPMLEILANRFDPTSTVLPEELLKLNRRPEYAYSLLSLDNHLALEESTNTAVQWLRYVKLCSSNEEKKGEFVTRMVMLLLYGKDGRGVDKLLVRLAQAKDLAWIAKFVDGLT</sequence>
<gene>
    <name evidence="1" type="ORF">PM001_LOCUS18668</name>
</gene>
<protein>
    <recommendedName>
        <fullName evidence="3">RXLR phytopathogen effector protein WY-domain domain-containing protein</fullName>
    </recommendedName>
</protein>